<name>Q7RBB2_PLAYO</name>
<evidence type="ECO:0000313" key="2">
    <source>
        <dbReference type="Proteomes" id="UP000008553"/>
    </source>
</evidence>
<protein>
    <submittedName>
        <fullName evidence="1">Uncharacterized protein</fullName>
    </submittedName>
</protein>
<comment type="caution">
    <text evidence="1">The sequence shown here is derived from an EMBL/GenBank/DDBJ whole genome shotgun (WGS) entry which is preliminary data.</text>
</comment>
<organism evidence="1 2">
    <name type="scientific">Plasmodium yoelii yoelii</name>
    <dbReference type="NCBI Taxonomy" id="73239"/>
    <lineage>
        <taxon>Eukaryota</taxon>
        <taxon>Sar</taxon>
        <taxon>Alveolata</taxon>
        <taxon>Apicomplexa</taxon>
        <taxon>Aconoidasida</taxon>
        <taxon>Haemosporida</taxon>
        <taxon>Plasmodiidae</taxon>
        <taxon>Plasmodium</taxon>
        <taxon>Plasmodium (Vinckeia)</taxon>
    </lineage>
</organism>
<reference evidence="1 2" key="1">
    <citation type="journal article" date="2002" name="Nature">
        <title>Genome sequence and comparative analysis of the model rodent malaria parasite Plasmodium yoelii yoelii.</title>
        <authorList>
            <person name="Carlton J.M."/>
            <person name="Angiuoli S.V."/>
            <person name="Suh B.B."/>
            <person name="Kooij T.W."/>
            <person name="Pertea M."/>
            <person name="Silva J.C."/>
            <person name="Ermolaeva M.D."/>
            <person name="Allen J.E."/>
            <person name="Selengut J.D."/>
            <person name="Koo H.L."/>
            <person name="Peterson J.D."/>
            <person name="Pop M."/>
            <person name="Kosack D.S."/>
            <person name="Shumway M.F."/>
            <person name="Bidwell S.L."/>
            <person name="Shallom S.J."/>
            <person name="van Aken S.E."/>
            <person name="Riedmuller S.B."/>
            <person name="Feldblyum T.V."/>
            <person name="Cho J.K."/>
            <person name="Quackenbush J."/>
            <person name="Sedegah M."/>
            <person name="Shoaibi A."/>
            <person name="Cummings L.M."/>
            <person name="Florens L."/>
            <person name="Yates J.R."/>
            <person name="Raine J.D."/>
            <person name="Sinden R.E."/>
            <person name="Harris M.A."/>
            <person name="Cunningham D.A."/>
            <person name="Preiser P.R."/>
            <person name="Bergman L.W."/>
            <person name="Vaidya A.B."/>
            <person name="van Lin L.H."/>
            <person name="Janse C.J."/>
            <person name="Waters A.P."/>
            <person name="Smith H.O."/>
            <person name="White O.R."/>
            <person name="Salzberg S.L."/>
            <person name="Venter J.C."/>
            <person name="Fraser C.M."/>
            <person name="Hoffman S.L."/>
            <person name="Gardner M.J."/>
            <person name="Carucci D.J."/>
        </authorList>
    </citation>
    <scope>NUCLEOTIDE SEQUENCE [LARGE SCALE GENOMIC DNA]</scope>
    <source>
        <strain evidence="1 2">17XNL</strain>
    </source>
</reference>
<accession>Q7RBB2</accession>
<dbReference type="InParanoid" id="Q7RBB2"/>
<dbReference type="EMBL" id="AABL01002084">
    <property type="protein sequence ID" value="EAA18412.1"/>
    <property type="molecule type" value="Genomic_DNA"/>
</dbReference>
<keyword evidence="2" id="KW-1185">Reference proteome</keyword>
<evidence type="ECO:0000313" key="1">
    <source>
        <dbReference type="EMBL" id="EAA18412.1"/>
    </source>
</evidence>
<dbReference type="PaxDb" id="73239-Q7RBB2"/>
<gene>
    <name evidence="1" type="ORF">PY06234</name>
</gene>
<sequence>MLFLKSFPKSK</sequence>
<proteinExistence type="predicted"/>
<dbReference type="Proteomes" id="UP000008553">
    <property type="component" value="Unassembled WGS sequence"/>
</dbReference>